<evidence type="ECO:0000256" key="7">
    <source>
        <dbReference type="ARBA" id="ARBA00022795"/>
    </source>
</evidence>
<dbReference type="EMBL" id="UGNP01000001">
    <property type="protein sequence ID" value="STX09081.1"/>
    <property type="molecule type" value="Genomic_DNA"/>
</dbReference>
<evidence type="ECO:0000313" key="15">
    <source>
        <dbReference type="Proteomes" id="UP000294641"/>
    </source>
</evidence>
<sequence>MGSVFHYRFDQVMTIKEQEKNESEMAYKESVSDFEKIATDLFEALKKKEDLIIFQQERMSTGLSILEMHNYANFIDSIEKKIAELQQKVIQARSKMEWFEAKLLEISLECKKYEKMKEKEQTLFNLEQDRIEVIQLDEMSQIAFYNKEVR</sequence>
<dbReference type="GO" id="GO:0015031">
    <property type="term" value="P:protein transport"/>
    <property type="evidence" value="ECO:0007669"/>
    <property type="project" value="UniProtKB-KW"/>
</dbReference>
<comment type="caution">
    <text evidence="12">The sequence shown here is derived from an EMBL/GenBank/DDBJ whole genome shotgun (WGS) entry which is preliminary data.</text>
</comment>
<evidence type="ECO:0000256" key="9">
    <source>
        <dbReference type="ARBA" id="ARBA00023136"/>
    </source>
</evidence>
<evidence type="ECO:0000256" key="1">
    <source>
        <dbReference type="ARBA" id="ARBA00004413"/>
    </source>
</evidence>
<dbReference type="Proteomes" id="UP000294641">
    <property type="component" value="Unassembled WGS sequence"/>
</dbReference>
<keyword evidence="13" id="KW-0966">Cell projection</keyword>
<evidence type="ECO:0000256" key="10">
    <source>
        <dbReference type="ARBA" id="ARBA00023225"/>
    </source>
</evidence>
<gene>
    <name evidence="12" type="primary">fliJ</name>
    <name evidence="13" type="ORF">DFR61_1059</name>
    <name evidence="12" type="ORF">NCTC10597_00751</name>
</gene>
<evidence type="ECO:0000256" key="5">
    <source>
        <dbReference type="ARBA" id="ARBA00022475"/>
    </source>
</evidence>
<evidence type="ECO:0000256" key="3">
    <source>
        <dbReference type="ARBA" id="ARBA00020392"/>
    </source>
</evidence>
<dbReference type="NCBIfam" id="TIGR02473">
    <property type="entry name" value="flagell_FliJ"/>
    <property type="match status" value="1"/>
</dbReference>
<comment type="similarity">
    <text evidence="2">Belongs to the FliJ family.</text>
</comment>
<keyword evidence="4" id="KW-0813">Transport</keyword>
<dbReference type="GO" id="GO:0006935">
    <property type="term" value="P:chemotaxis"/>
    <property type="evidence" value="ECO:0007669"/>
    <property type="project" value="UniProtKB-KW"/>
</dbReference>
<keyword evidence="15" id="KW-1185">Reference proteome</keyword>
<reference evidence="13 15" key="2">
    <citation type="submission" date="2019-03" db="EMBL/GenBank/DDBJ databases">
        <title>Genomic Encyclopedia of Type Strains, Phase IV (KMG-IV): sequencing the most valuable type-strain genomes for metagenomic binning, comparative biology and taxonomic classification.</title>
        <authorList>
            <person name="Goeker M."/>
        </authorList>
    </citation>
    <scope>NUCLEOTIDE SEQUENCE [LARGE SCALE GENOMIC DNA]</scope>
    <source>
        <strain evidence="13 15">DSM 20580</strain>
    </source>
</reference>
<protein>
    <recommendedName>
        <fullName evidence="3">Flagellar FliJ protein</fullName>
    </recommendedName>
</protein>
<feature type="coiled-coil region" evidence="11">
    <location>
        <begin position="68"/>
        <end position="102"/>
    </location>
</feature>
<keyword evidence="9" id="KW-0472">Membrane</keyword>
<dbReference type="AlphaFoldDB" id="A0A8B4Q7L4"/>
<dbReference type="RefSeq" id="WP_109350584.1">
    <property type="nucleotide sequence ID" value="NZ_BJUE01000018.1"/>
</dbReference>
<evidence type="ECO:0000256" key="6">
    <source>
        <dbReference type="ARBA" id="ARBA00022500"/>
    </source>
</evidence>
<accession>A0A8B4Q7L4</accession>
<keyword evidence="10" id="KW-1006">Bacterial flagellum protein export</keyword>
<evidence type="ECO:0000313" key="14">
    <source>
        <dbReference type="Proteomes" id="UP000254330"/>
    </source>
</evidence>
<evidence type="ECO:0000256" key="2">
    <source>
        <dbReference type="ARBA" id="ARBA00010004"/>
    </source>
</evidence>
<keyword evidence="6" id="KW-0145">Chemotaxis</keyword>
<dbReference type="InterPro" id="IPR053716">
    <property type="entry name" value="Flag_assembly_chemotaxis_eff"/>
</dbReference>
<proteinExistence type="inferred from homology"/>
<dbReference type="InterPro" id="IPR012823">
    <property type="entry name" value="Flagell_FliJ"/>
</dbReference>
<dbReference type="OrthoDB" id="2968361at2"/>
<evidence type="ECO:0000256" key="8">
    <source>
        <dbReference type="ARBA" id="ARBA00022927"/>
    </source>
</evidence>
<dbReference type="GO" id="GO:0044781">
    <property type="term" value="P:bacterial-type flagellum organization"/>
    <property type="evidence" value="ECO:0007669"/>
    <property type="project" value="UniProtKB-KW"/>
</dbReference>
<dbReference type="Pfam" id="PF02050">
    <property type="entry name" value="FliJ"/>
    <property type="match status" value="1"/>
</dbReference>
<dbReference type="EMBL" id="SNZG01000005">
    <property type="protein sequence ID" value="TDR41770.1"/>
    <property type="molecule type" value="Genomic_DNA"/>
</dbReference>
<keyword evidence="13" id="KW-0282">Flagellum</keyword>
<dbReference type="Gene3D" id="1.10.287.1700">
    <property type="match status" value="1"/>
</dbReference>
<keyword evidence="13" id="KW-0969">Cilium</keyword>
<evidence type="ECO:0000313" key="13">
    <source>
        <dbReference type="EMBL" id="TDR41770.1"/>
    </source>
</evidence>
<keyword evidence="11" id="KW-0175">Coiled coil</keyword>
<reference evidence="12 14" key="1">
    <citation type="submission" date="2018-06" db="EMBL/GenBank/DDBJ databases">
        <authorList>
            <consortium name="Pathogen Informatics"/>
            <person name="Doyle S."/>
        </authorList>
    </citation>
    <scope>NUCLEOTIDE SEQUENCE [LARGE SCALE GENOMIC DNA]</scope>
    <source>
        <strain evidence="12 14">NCTC10597</strain>
    </source>
</reference>
<dbReference type="GO" id="GO:0071973">
    <property type="term" value="P:bacterial-type flagellum-dependent cell motility"/>
    <property type="evidence" value="ECO:0007669"/>
    <property type="project" value="InterPro"/>
</dbReference>
<name>A0A8B4Q7L4_9BACL</name>
<organism evidence="12 14">
    <name type="scientific">Kurthia zopfii</name>
    <dbReference type="NCBI Taxonomy" id="1650"/>
    <lineage>
        <taxon>Bacteria</taxon>
        <taxon>Bacillati</taxon>
        <taxon>Bacillota</taxon>
        <taxon>Bacilli</taxon>
        <taxon>Bacillales</taxon>
        <taxon>Caryophanaceae</taxon>
        <taxon>Kurthia</taxon>
    </lineage>
</organism>
<evidence type="ECO:0000313" key="12">
    <source>
        <dbReference type="EMBL" id="STX09081.1"/>
    </source>
</evidence>
<keyword evidence="7" id="KW-1005">Bacterial flagellum biogenesis</keyword>
<keyword evidence="8" id="KW-0653">Protein transport</keyword>
<keyword evidence="5" id="KW-1003">Cell membrane</keyword>
<evidence type="ECO:0000256" key="11">
    <source>
        <dbReference type="SAM" id="Coils"/>
    </source>
</evidence>
<dbReference type="Proteomes" id="UP000254330">
    <property type="component" value="Unassembled WGS sequence"/>
</dbReference>
<comment type="subcellular location">
    <subcellularLocation>
        <location evidence="1">Cell membrane</location>
        <topology evidence="1">Peripheral membrane protein</topology>
        <orientation evidence="1">Cytoplasmic side</orientation>
    </subcellularLocation>
</comment>
<evidence type="ECO:0000256" key="4">
    <source>
        <dbReference type="ARBA" id="ARBA00022448"/>
    </source>
</evidence>
<dbReference type="GO" id="GO:0005886">
    <property type="term" value="C:plasma membrane"/>
    <property type="evidence" value="ECO:0007669"/>
    <property type="project" value="UniProtKB-SubCell"/>
</dbReference>
<dbReference type="GO" id="GO:0009288">
    <property type="term" value="C:bacterial-type flagellum"/>
    <property type="evidence" value="ECO:0007669"/>
    <property type="project" value="InterPro"/>
</dbReference>